<keyword evidence="2" id="KW-1185">Reference proteome</keyword>
<evidence type="ECO:0000313" key="1">
    <source>
        <dbReference type="EMBL" id="KAI4866146.1"/>
    </source>
</evidence>
<gene>
    <name evidence="1" type="ORF">F4820DRAFT_271397</name>
</gene>
<dbReference type="Proteomes" id="UP001497700">
    <property type="component" value="Unassembled WGS sequence"/>
</dbReference>
<name>A0ACB9Z3N9_9PEZI</name>
<dbReference type="EMBL" id="MU393463">
    <property type="protein sequence ID" value="KAI4866146.1"/>
    <property type="molecule type" value="Genomic_DNA"/>
</dbReference>
<comment type="caution">
    <text evidence="1">The sequence shown here is derived from an EMBL/GenBank/DDBJ whole genome shotgun (WGS) entry which is preliminary data.</text>
</comment>
<sequence length="326" mass="37636">MDLPSVELLNSSFFTFVVGPARKEFAVHAGVFARLSEPLNVLINGNFAEAASKTVFWEDVDEVTFDRLRQFAYCGDYHCAKPEPIIVPVVDIAESDDGEPPEESGENPSSVEPQSNPKPKPKFTAEKYPHRRHRYRWKLPYSISNMYRDLSDNQIVTITRKRKYANYTNEICHDDKAKMGRAFVLWFDLSGQGHSAPREKLVYDKVEGEPFRNYRELLFCHAELHTLADKYCIDKLADITAIKLGELLFRLTIFRPFIRDIAAVIHYVFQNTMFHDPIRDMLMRFGAVIIEDVSDNKDWTQMLLDNPEFSAGVIQKLVKHRLPENS</sequence>
<reference evidence="1 2" key="1">
    <citation type="journal article" date="2022" name="New Phytol.">
        <title>Ecological generalism drives hyperdiversity of secondary metabolite gene clusters in xylarialean endophytes.</title>
        <authorList>
            <person name="Franco M.E.E."/>
            <person name="Wisecaver J.H."/>
            <person name="Arnold A.E."/>
            <person name="Ju Y.M."/>
            <person name="Slot J.C."/>
            <person name="Ahrendt S."/>
            <person name="Moore L.P."/>
            <person name="Eastman K.E."/>
            <person name="Scott K."/>
            <person name="Konkel Z."/>
            <person name="Mondo S.J."/>
            <person name="Kuo A."/>
            <person name="Hayes R.D."/>
            <person name="Haridas S."/>
            <person name="Andreopoulos B."/>
            <person name="Riley R."/>
            <person name="LaButti K."/>
            <person name="Pangilinan J."/>
            <person name="Lipzen A."/>
            <person name="Amirebrahimi M."/>
            <person name="Yan J."/>
            <person name="Adam C."/>
            <person name="Keymanesh K."/>
            <person name="Ng V."/>
            <person name="Louie K."/>
            <person name="Northen T."/>
            <person name="Drula E."/>
            <person name="Henrissat B."/>
            <person name="Hsieh H.M."/>
            <person name="Youens-Clark K."/>
            <person name="Lutzoni F."/>
            <person name="Miadlikowska J."/>
            <person name="Eastwood D.C."/>
            <person name="Hamelin R.C."/>
            <person name="Grigoriev I.V."/>
            <person name="U'Ren J.M."/>
        </authorList>
    </citation>
    <scope>NUCLEOTIDE SEQUENCE [LARGE SCALE GENOMIC DNA]</scope>
    <source>
        <strain evidence="1 2">CBS 119005</strain>
    </source>
</reference>
<protein>
    <submittedName>
        <fullName evidence="1">Uncharacterized protein</fullName>
    </submittedName>
</protein>
<organism evidence="1 2">
    <name type="scientific">Hypoxylon rubiginosum</name>
    <dbReference type="NCBI Taxonomy" id="110542"/>
    <lineage>
        <taxon>Eukaryota</taxon>
        <taxon>Fungi</taxon>
        <taxon>Dikarya</taxon>
        <taxon>Ascomycota</taxon>
        <taxon>Pezizomycotina</taxon>
        <taxon>Sordariomycetes</taxon>
        <taxon>Xylariomycetidae</taxon>
        <taxon>Xylariales</taxon>
        <taxon>Hypoxylaceae</taxon>
        <taxon>Hypoxylon</taxon>
    </lineage>
</organism>
<accession>A0ACB9Z3N9</accession>
<proteinExistence type="predicted"/>
<evidence type="ECO:0000313" key="2">
    <source>
        <dbReference type="Proteomes" id="UP001497700"/>
    </source>
</evidence>